<evidence type="ECO:0000313" key="3">
    <source>
        <dbReference type="Proteomes" id="UP000596938"/>
    </source>
</evidence>
<keyword evidence="3" id="KW-1185">Reference proteome</keyword>
<accession>A0ABQ1XAU9</accession>
<evidence type="ECO:0000313" key="2">
    <source>
        <dbReference type="EMBL" id="GGG87677.1"/>
    </source>
</evidence>
<comment type="caution">
    <text evidence="2">The sequence shown here is derived from an EMBL/GenBank/DDBJ whole genome shotgun (WGS) entry which is preliminary data.</text>
</comment>
<reference evidence="3" key="1">
    <citation type="journal article" date="2019" name="Int. J. Syst. Evol. Microbiol.">
        <title>The Global Catalogue of Microorganisms (GCM) 10K type strain sequencing project: providing services to taxonomists for standard genome sequencing and annotation.</title>
        <authorList>
            <consortium name="The Broad Institute Genomics Platform"/>
            <consortium name="The Broad Institute Genome Sequencing Center for Infectious Disease"/>
            <person name="Wu L."/>
            <person name="Ma J."/>
        </authorList>
    </citation>
    <scope>NUCLEOTIDE SEQUENCE [LARGE SCALE GENOMIC DNA]</scope>
    <source>
        <strain evidence="3">CGMCC 1.1927</strain>
    </source>
</reference>
<evidence type="ECO:0000256" key="1">
    <source>
        <dbReference type="SAM" id="MobiDB-lite"/>
    </source>
</evidence>
<dbReference type="InterPro" id="IPR015867">
    <property type="entry name" value="N-reg_PII/ATP_PRibTrfase_C"/>
</dbReference>
<name>A0ABQ1XAU9_9MICC</name>
<sequence>MDVRLHPVRKLRVHWPISGTTFGQLSKGEPDAFRDDPGIAHLLQALAEFRELGDFGHYKHVFESSLGFEGFTTAEGANPTLGRVGEQTLSPTFVFTTYFDASLGDAAVERFMRRLVEIHPWEVPVIEVTGPISVSSTALAPPAEASKTEAPMAEGAAAS</sequence>
<dbReference type="RefSeq" id="WP_229666301.1">
    <property type="nucleotide sequence ID" value="NZ_BAAAWV010000001.1"/>
</dbReference>
<proteinExistence type="predicted"/>
<feature type="region of interest" description="Disordered" evidence="1">
    <location>
        <begin position="137"/>
        <end position="159"/>
    </location>
</feature>
<protein>
    <submittedName>
        <fullName evidence="2">Uncharacterized protein</fullName>
    </submittedName>
</protein>
<dbReference type="Gene3D" id="3.30.70.120">
    <property type="match status" value="1"/>
</dbReference>
<gene>
    <name evidence="2" type="ORF">GCM10011577_07240</name>
</gene>
<dbReference type="EMBL" id="BMKU01000002">
    <property type="protein sequence ID" value="GGG87677.1"/>
    <property type="molecule type" value="Genomic_DNA"/>
</dbReference>
<dbReference type="Proteomes" id="UP000596938">
    <property type="component" value="Unassembled WGS sequence"/>
</dbReference>
<organism evidence="2 3">
    <name type="scientific">Pseudarthrobacter polychromogenes</name>
    <dbReference type="NCBI Taxonomy" id="1676"/>
    <lineage>
        <taxon>Bacteria</taxon>
        <taxon>Bacillati</taxon>
        <taxon>Actinomycetota</taxon>
        <taxon>Actinomycetes</taxon>
        <taxon>Micrococcales</taxon>
        <taxon>Micrococcaceae</taxon>
        <taxon>Pseudarthrobacter</taxon>
    </lineage>
</organism>